<reference evidence="3" key="1">
    <citation type="submission" date="2016-04" db="UniProtKB">
        <authorList>
            <consortium name="WormBaseParasite"/>
        </authorList>
    </citation>
    <scope>IDENTIFICATION</scope>
</reference>
<gene>
    <name evidence="1" type="ORF">NBR_LOCUS551</name>
</gene>
<dbReference type="WBParaSite" id="NBR_0000055001-mRNA-1">
    <property type="protein sequence ID" value="NBR_0000055001-mRNA-1"/>
    <property type="gene ID" value="NBR_0000055001"/>
</dbReference>
<dbReference type="Proteomes" id="UP000271162">
    <property type="component" value="Unassembled WGS sequence"/>
</dbReference>
<dbReference type="AlphaFoldDB" id="A0A0N4XDF6"/>
<evidence type="ECO:0000313" key="3">
    <source>
        <dbReference type="WBParaSite" id="NBR_0000055001-mRNA-1"/>
    </source>
</evidence>
<proteinExistence type="predicted"/>
<name>A0A0N4XDF6_NIPBR</name>
<evidence type="ECO:0000313" key="2">
    <source>
        <dbReference type="Proteomes" id="UP000271162"/>
    </source>
</evidence>
<accession>A0A0N4XDF6</accession>
<organism evidence="3">
    <name type="scientific">Nippostrongylus brasiliensis</name>
    <name type="common">Rat hookworm</name>
    <dbReference type="NCBI Taxonomy" id="27835"/>
    <lineage>
        <taxon>Eukaryota</taxon>
        <taxon>Metazoa</taxon>
        <taxon>Ecdysozoa</taxon>
        <taxon>Nematoda</taxon>
        <taxon>Chromadorea</taxon>
        <taxon>Rhabditida</taxon>
        <taxon>Rhabditina</taxon>
        <taxon>Rhabditomorpha</taxon>
        <taxon>Strongyloidea</taxon>
        <taxon>Heligmosomidae</taxon>
        <taxon>Nippostrongylus</taxon>
    </lineage>
</organism>
<dbReference type="EMBL" id="UYSL01000251">
    <property type="protein sequence ID" value="VDL63282.1"/>
    <property type="molecule type" value="Genomic_DNA"/>
</dbReference>
<keyword evidence="2" id="KW-1185">Reference proteome</keyword>
<evidence type="ECO:0000313" key="1">
    <source>
        <dbReference type="EMBL" id="VDL63282.1"/>
    </source>
</evidence>
<sequence length="186" mass="21389">MQMDRTVATITWRDELDEAEMYRDERLKKSTFKVADFGELVQKASSQNKEVLQLLGDYLAEPVKPGLTKATELLDRILEQKRRQPASQLIPLKNAVRNELKALRKKKECKSLSEKAKKGKKACKEAFALIADSLLRIVMAYREAVPEHNVKKKIQKIINDGFVEGNEFSIERVLQMIGRNFLNNIE</sequence>
<protein>
    <submittedName>
        <fullName evidence="1 3">Uncharacterized protein</fullName>
    </submittedName>
</protein>
<reference evidence="1 2" key="2">
    <citation type="submission" date="2018-11" db="EMBL/GenBank/DDBJ databases">
        <authorList>
            <consortium name="Pathogen Informatics"/>
        </authorList>
    </citation>
    <scope>NUCLEOTIDE SEQUENCE [LARGE SCALE GENOMIC DNA]</scope>
</reference>